<proteinExistence type="inferred from homology"/>
<comment type="subcellular location">
    <subcellularLocation>
        <location evidence="1 4">Cell outer membrane</location>
    </subcellularLocation>
</comment>
<dbReference type="PANTHER" id="PTHR40980">
    <property type="entry name" value="PLUG DOMAIN-CONTAINING PROTEIN"/>
    <property type="match status" value="1"/>
</dbReference>
<dbReference type="InterPro" id="IPR000531">
    <property type="entry name" value="Beta-barrel_TonB"/>
</dbReference>
<dbReference type="Gene3D" id="2.170.130.10">
    <property type="entry name" value="TonB-dependent receptor, plug domain"/>
    <property type="match status" value="1"/>
</dbReference>
<dbReference type="NCBIfam" id="TIGR01782">
    <property type="entry name" value="TonB-Xanth-Caul"/>
    <property type="match status" value="1"/>
</dbReference>
<dbReference type="InterPro" id="IPR010104">
    <property type="entry name" value="TonB_rcpt_bac"/>
</dbReference>
<dbReference type="InterPro" id="IPR037066">
    <property type="entry name" value="Plug_dom_sf"/>
</dbReference>
<dbReference type="Pfam" id="PF07715">
    <property type="entry name" value="Plug"/>
    <property type="match status" value="1"/>
</dbReference>
<dbReference type="InterPro" id="IPR036942">
    <property type="entry name" value="Beta-barrel_TonB_sf"/>
</dbReference>
<keyword evidence="5" id="KW-0732">Signal</keyword>
<accession>A0A4Q1C7P8</accession>
<keyword evidence="9" id="KW-1185">Reference proteome</keyword>
<evidence type="ECO:0000259" key="6">
    <source>
        <dbReference type="Pfam" id="PF00593"/>
    </source>
</evidence>
<evidence type="ECO:0000256" key="1">
    <source>
        <dbReference type="ARBA" id="ARBA00004442"/>
    </source>
</evidence>
<evidence type="ECO:0000313" key="9">
    <source>
        <dbReference type="Proteomes" id="UP000290218"/>
    </source>
</evidence>
<reference evidence="8 9" key="1">
    <citation type="submission" date="2019-01" db="EMBL/GenBank/DDBJ databases">
        <title>Lacunisphaera sp. strain TWA-58.</title>
        <authorList>
            <person name="Chen W.-M."/>
        </authorList>
    </citation>
    <scope>NUCLEOTIDE SEQUENCE [LARGE SCALE GENOMIC DNA]</scope>
    <source>
        <strain evidence="8 9">TWA-58</strain>
    </source>
</reference>
<feature type="chain" id="PRO_5020977579" evidence="5">
    <location>
        <begin position="51"/>
        <end position="1058"/>
    </location>
</feature>
<dbReference type="SUPFAM" id="SSF56935">
    <property type="entry name" value="Porins"/>
    <property type="match status" value="1"/>
</dbReference>
<sequence>MDATLTLWQRIVRVHPSAAQSACSGGFSAVRYLLAALLALCLTGSALAQAATGTVYGRVLNVGNNRYLEKAMVTVEGTNISTLTDQTGGYRLTLPAGPAKLNVSYTGLDAATITVDVIAGEFTMQDVELTSAARYGEDKTLVLDTFVIESQREYEGDALATNEQRHAPNVKVVMSSDSFGTINEGNPGEFLKYLPGITVDYVAADVRTVSVRGFASQFTNVYWDGMRMTSSASGNSGRVFEFEQVSINNTSRSEVSKVPTPDMPADSLGGTINFVSKNAFERKGAQLNYRFYMNGNNENLDFKKTPGPESGDSFKILPNFDFDYTLPLNDRFGIVITGLSSNQYVEQHRWQPTWNYAQAGATASNPYLQQWQLQDGPKTTNRASLGVKADWKVTDNQVLSVAFQNNYYKTFFGNRNLNFNIGTTATPSTTGRNSLQWGPSFVTSAFGRASVTQGSSFRDKLGNTFAAKVDHELRVGDWKVESGLSYAKSRSWYRALGRGHFANVGTTMQNVSTVSAFNIQDDSLVWVARDTNGATLNPNVLSNYRLGNLTDDPVDGFATMLQGRVDVERQLDVGFPLSVKAGGSMWEETRDNRRSGNQYTFVGADGTANTADDSAAPFVDTAYFNQDPFWGYQPIQWINPYLLAQAREDNPAWFRYNDVTSETNRINGSERISEKVTAGYIQFEGQLLQNKLGFVAGVRYEKTEDQGKGLLVNADNVWQRNANGSFVDGDLVTAGVQRVRRVDAGAVGSLQELYLVRQERAFESDRSYDGFYPSVHLTYNISNDFLIRFAYAKTFGRPDYANIIPNTTVNEDDTDPINNPGTISVRNTALRPWTGQNYDLSLEYYFKEGGLITGGVFKKDLSDFWGSRGGTVDAALANELGLDSRYVGWGVTTTVNVGDATIEGAEFNLIRPLTFLPGWGKFFTVKLNGTKLRLGGPNAPDFRGFIEETGNFNIGFNKKPFSANLTFNYRGRQKNAPQTGAQYGATAGFYEYYAPRTFVDVSGEVKLTKNMALFAGVRNLFNKQQVLQRYNDVSPTYSKSFRHEEFGIAMSVGIKGSF</sequence>
<dbReference type="AlphaFoldDB" id="A0A4Q1C7P8"/>
<dbReference type="SUPFAM" id="SSF49464">
    <property type="entry name" value="Carboxypeptidase regulatory domain-like"/>
    <property type="match status" value="1"/>
</dbReference>
<name>A0A4Q1C7P8_9BACT</name>
<comment type="caution">
    <text evidence="8">The sequence shown here is derived from an EMBL/GenBank/DDBJ whole genome shotgun (WGS) entry which is preliminary data.</text>
</comment>
<dbReference type="Pfam" id="PF00593">
    <property type="entry name" value="TonB_dep_Rec_b-barrel"/>
    <property type="match status" value="1"/>
</dbReference>
<organism evidence="8 9">
    <name type="scientific">Oleiharenicola lentus</name>
    <dbReference type="NCBI Taxonomy" id="2508720"/>
    <lineage>
        <taxon>Bacteria</taxon>
        <taxon>Pseudomonadati</taxon>
        <taxon>Verrucomicrobiota</taxon>
        <taxon>Opitutia</taxon>
        <taxon>Opitutales</taxon>
        <taxon>Opitutaceae</taxon>
        <taxon>Oleiharenicola</taxon>
    </lineage>
</organism>
<dbReference type="OrthoDB" id="8727862at2"/>
<evidence type="ECO:0000256" key="2">
    <source>
        <dbReference type="ARBA" id="ARBA00023136"/>
    </source>
</evidence>
<evidence type="ECO:0000313" key="8">
    <source>
        <dbReference type="EMBL" id="RXK54850.1"/>
    </source>
</evidence>
<dbReference type="Gene3D" id="2.60.40.1120">
    <property type="entry name" value="Carboxypeptidase-like, regulatory domain"/>
    <property type="match status" value="1"/>
</dbReference>
<gene>
    <name evidence="8" type="ORF">ESB00_02835</name>
</gene>
<feature type="domain" description="TonB-dependent receptor plug" evidence="7">
    <location>
        <begin position="165"/>
        <end position="271"/>
    </location>
</feature>
<feature type="domain" description="TonB-dependent receptor-like beta-barrel" evidence="6">
    <location>
        <begin position="523"/>
        <end position="1020"/>
    </location>
</feature>
<dbReference type="InterPro" id="IPR012910">
    <property type="entry name" value="Plug_dom"/>
</dbReference>
<dbReference type="GO" id="GO:0009279">
    <property type="term" value="C:cell outer membrane"/>
    <property type="evidence" value="ECO:0007669"/>
    <property type="project" value="UniProtKB-SubCell"/>
</dbReference>
<dbReference type="Pfam" id="PF13620">
    <property type="entry name" value="CarboxypepD_reg"/>
    <property type="match status" value="1"/>
</dbReference>
<evidence type="ECO:0000256" key="5">
    <source>
        <dbReference type="SAM" id="SignalP"/>
    </source>
</evidence>
<keyword evidence="8" id="KW-0675">Receptor</keyword>
<evidence type="ECO:0000259" key="7">
    <source>
        <dbReference type="Pfam" id="PF07715"/>
    </source>
</evidence>
<keyword evidence="2 4" id="KW-0472">Membrane</keyword>
<protein>
    <submittedName>
        <fullName evidence="8">TonB-dependent receptor</fullName>
    </submittedName>
</protein>
<evidence type="ECO:0000256" key="3">
    <source>
        <dbReference type="ARBA" id="ARBA00023237"/>
    </source>
</evidence>
<dbReference type="Gene3D" id="2.40.170.20">
    <property type="entry name" value="TonB-dependent receptor, beta-barrel domain"/>
    <property type="match status" value="1"/>
</dbReference>
<dbReference type="RefSeq" id="WP_129046214.1">
    <property type="nucleotide sequence ID" value="NZ_SDHX01000001.1"/>
</dbReference>
<dbReference type="PANTHER" id="PTHR40980:SF4">
    <property type="entry name" value="TONB-DEPENDENT RECEPTOR-LIKE BETA-BARREL DOMAIN-CONTAINING PROTEIN"/>
    <property type="match status" value="1"/>
</dbReference>
<comment type="similarity">
    <text evidence="4">Belongs to the TonB-dependent receptor family.</text>
</comment>
<feature type="signal peptide" evidence="5">
    <location>
        <begin position="1"/>
        <end position="50"/>
    </location>
</feature>
<keyword evidence="4" id="KW-0798">TonB box</keyword>
<dbReference type="EMBL" id="SDHX01000001">
    <property type="protein sequence ID" value="RXK54850.1"/>
    <property type="molecule type" value="Genomic_DNA"/>
</dbReference>
<dbReference type="InterPro" id="IPR008969">
    <property type="entry name" value="CarboxyPept-like_regulatory"/>
</dbReference>
<dbReference type="Proteomes" id="UP000290218">
    <property type="component" value="Unassembled WGS sequence"/>
</dbReference>
<keyword evidence="3" id="KW-0998">Cell outer membrane</keyword>
<evidence type="ECO:0000256" key="4">
    <source>
        <dbReference type="RuleBase" id="RU003357"/>
    </source>
</evidence>